<evidence type="ECO:0000313" key="2">
    <source>
        <dbReference type="Proteomes" id="UP000035682"/>
    </source>
</evidence>
<dbReference type="GeneID" id="36375142"/>
<name>A0A090L3W4_STRRB</name>
<dbReference type="EMBL" id="LN609528">
    <property type="protein sequence ID" value="CEF62777.1"/>
    <property type="molecule type" value="Genomic_DNA"/>
</dbReference>
<dbReference type="CTD" id="36375142"/>
<dbReference type="AlphaFoldDB" id="A0A090L3W4"/>
<evidence type="ECO:0000313" key="4">
    <source>
        <dbReference type="WormBase" id="SRAE_1000104600"/>
    </source>
</evidence>
<organism evidence="1">
    <name type="scientific">Strongyloides ratti</name>
    <name type="common">Parasitic roundworm</name>
    <dbReference type="NCBI Taxonomy" id="34506"/>
    <lineage>
        <taxon>Eukaryota</taxon>
        <taxon>Metazoa</taxon>
        <taxon>Ecdysozoa</taxon>
        <taxon>Nematoda</taxon>
        <taxon>Chromadorea</taxon>
        <taxon>Rhabditida</taxon>
        <taxon>Tylenchina</taxon>
        <taxon>Panagrolaimomorpha</taxon>
        <taxon>Strongyloidoidea</taxon>
        <taxon>Strongyloididae</taxon>
        <taxon>Strongyloides</taxon>
    </lineage>
</organism>
<evidence type="ECO:0000313" key="1">
    <source>
        <dbReference type="EMBL" id="CEF62777.1"/>
    </source>
</evidence>
<dbReference type="WormBase" id="SRAE_1000104600">
    <property type="protein sequence ID" value="SRP03487"/>
    <property type="gene ID" value="WBGene00257647"/>
</dbReference>
<accession>A0A090L3W4</accession>
<dbReference type="WBParaSite" id="SRAE_1000104600.1">
    <property type="protein sequence ID" value="SRAE_1000104600.1"/>
    <property type="gene ID" value="WBGene00257647"/>
</dbReference>
<dbReference type="Proteomes" id="UP000035682">
    <property type="component" value="Unplaced"/>
</dbReference>
<sequence>MGEKNYLLLLKEFSNHYNLRGSYYKGMKETIKEGFKTTKKPIWDGKKHDGKIRHQLTNYKRNKKFVVELKRINFLNQTINIFNHVSLINVPIYEINIDFAQVNNHGVRLNHKDWNNFKQTVTIGSKKNDYLTDRDRSSCHLTHCQCGLQFYHKKKMGMELINEKVKDFYQVVYIIFVSNSGKLLFGPITIKSNNFPLILCPNKGWVNKLSSSQYIPIEKDGIIFEKFLNRHILLPIYSKHADTNVFICGEVHYLDRKKLKIGYEIKNELTNELKIESLNLLNEKLSCKNDRPENDFYHFGYNLYNGSGSMMKFIDMANINNYRIIHDSIIYLYDKKNDNLKELEKDGYNFFYFIDETHYPYPEIKPSCAKIVKPLNASLKVFTTDDEEIKFSESKNNSNIKLFSIDKSLMNIRKEYDCRIEVDNIKENIHLKNFYKNTFIAKLVSIDDFGNEKNVTTLEFKNNFEGYGRYSCILTSLNGEKLHKDAKYIKPLTFETFPIGMMEEIQKVTWPSINTVTISCKKKFSNFAKLKDMHVILSETLQYRNSINEEMSMFLDDDDFVKFKHEVYFSQVNKVEDISYHFQCIEQ</sequence>
<protein>
    <submittedName>
        <fullName evidence="1 3">Uncharacterized protein</fullName>
    </submittedName>
</protein>
<evidence type="ECO:0000313" key="3">
    <source>
        <dbReference type="WBParaSite" id="SRAE_1000104600.1"/>
    </source>
</evidence>
<reference evidence="3" key="2">
    <citation type="submission" date="2020-12" db="UniProtKB">
        <authorList>
            <consortium name="WormBaseParasite"/>
        </authorList>
    </citation>
    <scope>IDENTIFICATION</scope>
</reference>
<reference evidence="1 2" key="1">
    <citation type="submission" date="2014-09" db="EMBL/GenBank/DDBJ databases">
        <authorList>
            <person name="Martin A.A."/>
        </authorList>
    </citation>
    <scope>NUCLEOTIDE SEQUENCE</scope>
    <source>
        <strain evidence="2">ED321</strain>
        <strain evidence="1">ED321 Heterogonic</strain>
    </source>
</reference>
<proteinExistence type="predicted"/>
<gene>
    <name evidence="1 3 4" type="ORF">SRAE_1000104600</name>
</gene>
<dbReference type="RefSeq" id="XP_024501979.1">
    <property type="nucleotide sequence ID" value="XM_024647953.1"/>
</dbReference>
<keyword evidence="2" id="KW-1185">Reference proteome</keyword>